<dbReference type="HOGENOM" id="CLU_3023663_0_0_0"/>
<organism evidence="1 2">
    <name type="scientific">Cetobacterium somerae ATCC BAA-474</name>
    <dbReference type="NCBI Taxonomy" id="1319815"/>
    <lineage>
        <taxon>Bacteria</taxon>
        <taxon>Fusobacteriati</taxon>
        <taxon>Fusobacteriota</taxon>
        <taxon>Fusobacteriia</taxon>
        <taxon>Fusobacteriales</taxon>
        <taxon>Fusobacteriaceae</taxon>
        <taxon>Cetobacterium</taxon>
    </lineage>
</organism>
<keyword evidence="2" id="KW-1185">Reference proteome</keyword>
<name>U7V0R8_9FUSO</name>
<sequence length="55" mass="6410">MPAFRSWYTNWSELSYLSNLIENLNSQFRKVSNSISAYPSDDTLLKVFYLSGKNI</sequence>
<gene>
    <name evidence="1" type="ORF">HMPREF0202_02803</name>
</gene>
<dbReference type="EMBL" id="AXZF01000169">
    <property type="protein sequence ID" value="ERT65292.1"/>
    <property type="molecule type" value="Genomic_DNA"/>
</dbReference>
<evidence type="ECO:0000313" key="2">
    <source>
        <dbReference type="Proteomes" id="UP000017081"/>
    </source>
</evidence>
<comment type="caution">
    <text evidence="1">The sequence shown here is derived from an EMBL/GenBank/DDBJ whole genome shotgun (WGS) entry which is preliminary data.</text>
</comment>
<reference evidence="1 2" key="1">
    <citation type="submission" date="2013-08" db="EMBL/GenBank/DDBJ databases">
        <authorList>
            <person name="Weinstock G."/>
            <person name="Sodergren E."/>
            <person name="Wylie T."/>
            <person name="Fulton L."/>
            <person name="Fulton R."/>
            <person name="Fronick C."/>
            <person name="O'Laughlin M."/>
            <person name="Godfrey J."/>
            <person name="Miner T."/>
            <person name="Herter B."/>
            <person name="Appelbaum E."/>
            <person name="Cordes M."/>
            <person name="Lek S."/>
            <person name="Wollam A."/>
            <person name="Pepin K.H."/>
            <person name="Palsikar V.B."/>
            <person name="Mitreva M."/>
            <person name="Wilson R.K."/>
        </authorList>
    </citation>
    <scope>NUCLEOTIDE SEQUENCE [LARGE SCALE GENOMIC DNA]</scope>
    <source>
        <strain evidence="1 2">ATCC BAA-474</strain>
    </source>
</reference>
<dbReference type="Proteomes" id="UP000017081">
    <property type="component" value="Unassembled WGS sequence"/>
</dbReference>
<evidence type="ECO:0008006" key="3">
    <source>
        <dbReference type="Google" id="ProtNLM"/>
    </source>
</evidence>
<accession>U7V0R8</accession>
<proteinExistence type="predicted"/>
<protein>
    <recommendedName>
        <fullName evidence="3">Transposase IS204/IS1001/IS1096/IS1165 DDE domain-containing protein</fullName>
    </recommendedName>
</protein>
<dbReference type="AlphaFoldDB" id="U7V0R8"/>
<evidence type="ECO:0000313" key="1">
    <source>
        <dbReference type="EMBL" id="ERT65292.1"/>
    </source>
</evidence>